<reference evidence="2 3" key="1">
    <citation type="submission" date="2024-06" db="EMBL/GenBank/DDBJ databases">
        <authorList>
            <person name="Kraege A."/>
            <person name="Thomma B."/>
        </authorList>
    </citation>
    <scope>NUCLEOTIDE SEQUENCE [LARGE SCALE GENOMIC DNA]</scope>
</reference>
<evidence type="ECO:0000313" key="2">
    <source>
        <dbReference type="EMBL" id="CAL5225447.1"/>
    </source>
</evidence>
<accession>A0ABP1G6F7</accession>
<dbReference type="EMBL" id="CAXHTA020000012">
    <property type="protein sequence ID" value="CAL5225447.1"/>
    <property type="molecule type" value="Genomic_DNA"/>
</dbReference>
<comment type="caution">
    <text evidence="2">The sequence shown here is derived from an EMBL/GenBank/DDBJ whole genome shotgun (WGS) entry which is preliminary data.</text>
</comment>
<protein>
    <submittedName>
        <fullName evidence="2">G8265 protein</fullName>
    </submittedName>
</protein>
<dbReference type="Proteomes" id="UP001497392">
    <property type="component" value="Unassembled WGS sequence"/>
</dbReference>
<sequence length="232" mass="25212">MHIQKGIQAFSGRADADLRTLFNSDPRNKKVTLGSASRTRRDLLQELADVYGFSFDILTADLDERSIGDRAASPEHLVTLLAKAKADALMPQLMDRPAHERPRFLITCDQVVVHKGKVLEKPQNADEVRQFVSGYSAAPPSTVGSVLVQDISSGGQYSAVDSTTVHFQPIPDDTIEQLIQEGTVFSCAGGLMIEHPLVTPLILSIEGTRDSIMGLPQKLVLEGFLSAAHPKP</sequence>
<keyword evidence="1" id="KW-0378">Hydrolase</keyword>
<keyword evidence="3" id="KW-1185">Reference proteome</keyword>
<dbReference type="SUPFAM" id="SSF52972">
    <property type="entry name" value="ITPase-like"/>
    <property type="match status" value="1"/>
</dbReference>
<dbReference type="PANTHER" id="PTHR43213">
    <property type="entry name" value="BIFUNCTIONAL DTTP/UTP PYROPHOSPHATASE/METHYLTRANSFERASE PROTEIN-RELATED"/>
    <property type="match status" value="1"/>
</dbReference>
<dbReference type="InterPro" id="IPR003697">
    <property type="entry name" value="Maf-like"/>
</dbReference>
<dbReference type="PANTHER" id="PTHR43213:SF4">
    <property type="entry name" value="7-METHYL-GTP PYROPHOSPHATASE"/>
    <property type="match status" value="1"/>
</dbReference>
<dbReference type="Gene3D" id="3.90.950.10">
    <property type="match status" value="1"/>
</dbReference>
<evidence type="ECO:0000313" key="3">
    <source>
        <dbReference type="Proteomes" id="UP001497392"/>
    </source>
</evidence>
<name>A0ABP1G6F7_9CHLO</name>
<dbReference type="HAMAP" id="MF_00528">
    <property type="entry name" value="Maf"/>
    <property type="match status" value="1"/>
</dbReference>
<organism evidence="2 3">
    <name type="scientific">Coccomyxa viridis</name>
    <dbReference type="NCBI Taxonomy" id="1274662"/>
    <lineage>
        <taxon>Eukaryota</taxon>
        <taxon>Viridiplantae</taxon>
        <taxon>Chlorophyta</taxon>
        <taxon>core chlorophytes</taxon>
        <taxon>Trebouxiophyceae</taxon>
        <taxon>Trebouxiophyceae incertae sedis</taxon>
        <taxon>Coccomyxaceae</taxon>
        <taxon>Coccomyxa</taxon>
    </lineage>
</organism>
<proteinExistence type="inferred from homology"/>
<dbReference type="PIRSF" id="PIRSF006305">
    <property type="entry name" value="Maf"/>
    <property type="match status" value="1"/>
</dbReference>
<dbReference type="Pfam" id="PF02545">
    <property type="entry name" value="Maf"/>
    <property type="match status" value="1"/>
</dbReference>
<evidence type="ECO:0000256" key="1">
    <source>
        <dbReference type="ARBA" id="ARBA00022801"/>
    </source>
</evidence>
<gene>
    <name evidence="2" type="primary">g8265</name>
    <name evidence="2" type="ORF">VP750_LOCUS7106</name>
</gene>
<dbReference type="InterPro" id="IPR029001">
    <property type="entry name" value="ITPase-like_fam"/>
</dbReference>